<dbReference type="InterPro" id="IPR038492">
    <property type="entry name" value="GBBH-like_N_sf"/>
</dbReference>
<proteinExistence type="inferred from homology"/>
<evidence type="ECO:0000256" key="5">
    <source>
        <dbReference type="ARBA" id="ARBA00023002"/>
    </source>
</evidence>
<gene>
    <name evidence="9" type="ORF">EYC87_15375</name>
</gene>
<feature type="domain" description="TauD/TfdA-like" evidence="7">
    <location>
        <begin position="127"/>
        <end position="354"/>
    </location>
</feature>
<dbReference type="Gene3D" id="3.60.130.10">
    <property type="entry name" value="Clavaminate synthase-like"/>
    <property type="match status" value="1"/>
</dbReference>
<evidence type="ECO:0000313" key="10">
    <source>
        <dbReference type="Proteomes" id="UP001143307"/>
    </source>
</evidence>
<dbReference type="Gene3D" id="3.30.2020.30">
    <property type="match status" value="1"/>
</dbReference>
<dbReference type="PANTHER" id="PTHR10696:SF25">
    <property type="entry name" value="OXIDOREDUCTASE AIM17-RELATED"/>
    <property type="match status" value="1"/>
</dbReference>
<keyword evidence="3" id="KW-0479">Metal-binding</keyword>
<reference evidence="9" key="1">
    <citation type="submission" date="2019-02" db="EMBL/GenBank/DDBJ databases">
        <authorList>
            <person name="Li S.-H."/>
        </authorList>
    </citation>
    <scope>NUCLEOTIDE SEQUENCE</scope>
    <source>
        <strain evidence="9">IMCC8485</strain>
    </source>
</reference>
<comment type="caution">
    <text evidence="9">The sequence shown here is derived from an EMBL/GenBank/DDBJ whole genome shotgun (WGS) entry which is preliminary data.</text>
</comment>
<evidence type="ECO:0000256" key="4">
    <source>
        <dbReference type="ARBA" id="ARBA00022964"/>
    </source>
</evidence>
<keyword evidence="4" id="KW-0223">Dioxygenase</keyword>
<organism evidence="9 10">
    <name type="scientific">Candidatus Seongchinamella marina</name>
    <dbReference type="NCBI Taxonomy" id="2518990"/>
    <lineage>
        <taxon>Bacteria</taxon>
        <taxon>Pseudomonadati</taxon>
        <taxon>Pseudomonadota</taxon>
        <taxon>Gammaproteobacteria</taxon>
        <taxon>Cellvibrionales</taxon>
        <taxon>Halieaceae</taxon>
        <taxon>Seongchinamella</taxon>
    </lineage>
</organism>
<dbReference type="InterPro" id="IPR050411">
    <property type="entry name" value="AlphaKG_dependent_hydroxylases"/>
</dbReference>
<evidence type="ECO:0000256" key="3">
    <source>
        <dbReference type="ARBA" id="ARBA00022723"/>
    </source>
</evidence>
<keyword evidence="10" id="KW-1185">Reference proteome</keyword>
<evidence type="ECO:0000256" key="1">
    <source>
        <dbReference type="ARBA" id="ARBA00001954"/>
    </source>
</evidence>
<dbReference type="InterPro" id="IPR042098">
    <property type="entry name" value="TauD-like_sf"/>
</dbReference>
<sequence>MSELLSVDCDSTVFHLVWSDGTHATYPYIWLRDNDPGELHPHTRERLFDLTSVSLDISPESWQQASAHLLVKWHDKSSESIYPLDWLLENRPGKHRADPAVVSLNYWSAADLPAIPLFDARLCRESGSTLVEALQEAKRHGLVIFDGLEDDDQAGENLGELIGFKRRTNFGTTFEVVNKPSPNNLAYTALALPLHTDLPNQEQVPGYQFLHCLRNSVTGGASVFADGFRICTDLRAQAPDDFDLLSGLQIPWRFHDENDDVRFRRSIIELDSMGDLSGLAFNAHIADVPDLPSSQLLDFYQAYQGLMQRIREPQYRICHTLGPGEMVMFDNRRVLHGREGFDPGSGERHLRGFYVEHNEVNSRIRTLTIS</sequence>
<dbReference type="PANTHER" id="PTHR10696">
    <property type="entry name" value="GAMMA-BUTYROBETAINE HYDROXYLASE-RELATED"/>
    <property type="match status" value="1"/>
</dbReference>
<name>A0ABT3SYC1_9GAMM</name>
<dbReference type="EMBL" id="SHNP01000005">
    <property type="protein sequence ID" value="MCX2974973.1"/>
    <property type="molecule type" value="Genomic_DNA"/>
</dbReference>
<keyword evidence="6" id="KW-0408">Iron</keyword>
<dbReference type="Pfam" id="PF06155">
    <property type="entry name" value="GBBH-like_N"/>
    <property type="match status" value="1"/>
</dbReference>
<evidence type="ECO:0000256" key="6">
    <source>
        <dbReference type="ARBA" id="ARBA00023004"/>
    </source>
</evidence>
<protein>
    <submittedName>
        <fullName evidence="9">DUF971 domain-containing protein</fullName>
    </submittedName>
</protein>
<keyword evidence="5" id="KW-0560">Oxidoreductase</keyword>
<comment type="similarity">
    <text evidence="2">Belongs to the gamma-BBH/TMLD family.</text>
</comment>
<dbReference type="SUPFAM" id="SSF51197">
    <property type="entry name" value="Clavaminate synthase-like"/>
    <property type="match status" value="1"/>
</dbReference>
<evidence type="ECO:0000259" key="8">
    <source>
        <dbReference type="Pfam" id="PF06155"/>
    </source>
</evidence>
<feature type="domain" description="Gamma-butyrobetaine hydroxylase-like N-terminal" evidence="8">
    <location>
        <begin position="9"/>
        <end position="87"/>
    </location>
</feature>
<accession>A0ABT3SYC1</accession>
<dbReference type="InterPro" id="IPR010376">
    <property type="entry name" value="GBBH-like_N"/>
</dbReference>
<evidence type="ECO:0000259" key="7">
    <source>
        <dbReference type="Pfam" id="PF02668"/>
    </source>
</evidence>
<dbReference type="Proteomes" id="UP001143307">
    <property type="component" value="Unassembled WGS sequence"/>
</dbReference>
<dbReference type="CDD" id="cd00250">
    <property type="entry name" value="CAS_like"/>
    <property type="match status" value="1"/>
</dbReference>
<evidence type="ECO:0000313" key="9">
    <source>
        <dbReference type="EMBL" id="MCX2974973.1"/>
    </source>
</evidence>
<dbReference type="InterPro" id="IPR003819">
    <property type="entry name" value="TauD/TfdA-like"/>
</dbReference>
<comment type="cofactor">
    <cofactor evidence="1">
        <name>Fe(2+)</name>
        <dbReference type="ChEBI" id="CHEBI:29033"/>
    </cofactor>
</comment>
<dbReference type="RefSeq" id="WP_279253641.1">
    <property type="nucleotide sequence ID" value="NZ_SHNP01000005.1"/>
</dbReference>
<evidence type="ECO:0000256" key="2">
    <source>
        <dbReference type="ARBA" id="ARBA00008654"/>
    </source>
</evidence>
<dbReference type="Pfam" id="PF02668">
    <property type="entry name" value="TauD"/>
    <property type="match status" value="1"/>
</dbReference>